<dbReference type="EMBL" id="BAAFZP010000001">
    <property type="protein sequence ID" value="GAB1580698.1"/>
    <property type="molecule type" value="Genomic_DNA"/>
</dbReference>
<keyword evidence="1" id="KW-0812">Transmembrane</keyword>
<proteinExistence type="predicted"/>
<accession>A0ABQ0GVL3</accession>
<protein>
    <submittedName>
        <fullName evidence="2">Uncharacterized protein</fullName>
    </submittedName>
</protein>
<gene>
    <name evidence="2" type="ORF">PPNSA23_06410</name>
</gene>
<keyword evidence="3" id="KW-1185">Reference proteome</keyword>
<evidence type="ECO:0000313" key="3">
    <source>
        <dbReference type="Proteomes" id="UP001628091"/>
    </source>
</evidence>
<evidence type="ECO:0000313" key="2">
    <source>
        <dbReference type="EMBL" id="GAB1580698.1"/>
    </source>
</evidence>
<evidence type="ECO:0000256" key="1">
    <source>
        <dbReference type="SAM" id="Phobius"/>
    </source>
</evidence>
<comment type="caution">
    <text evidence="2">The sequence shown here is derived from an EMBL/GenBank/DDBJ whole genome shotgun (WGS) entry which is preliminary data.</text>
</comment>
<sequence>MEDTRRSLQSREKEEWRHTPVFRFMFRALAVAALALAVIFTVLDAARSIGASRFIATPLGDIWMSASPQTVADAKSWVEHHISDLAWDPVLVWVLDQPAWLILGVLALLFYAMGYRRERGFGRFAAN</sequence>
<reference evidence="2 3" key="1">
    <citation type="submission" date="2024-10" db="EMBL/GenBank/DDBJ databases">
        <title>Isolation, draft genome sequencing and identification of Phyllobacterium sp. NSA23, isolated from leaf soil.</title>
        <authorList>
            <person name="Akita H."/>
        </authorList>
    </citation>
    <scope>NUCLEOTIDE SEQUENCE [LARGE SCALE GENOMIC DNA]</scope>
    <source>
        <strain evidence="2 3">NSA23</strain>
    </source>
</reference>
<feature type="transmembrane region" description="Helical" evidence="1">
    <location>
        <begin position="21"/>
        <end position="43"/>
    </location>
</feature>
<feature type="transmembrane region" description="Helical" evidence="1">
    <location>
        <begin position="90"/>
        <end position="113"/>
    </location>
</feature>
<name>A0ABQ0GVL3_9HYPH</name>
<keyword evidence="1" id="KW-0472">Membrane</keyword>
<keyword evidence="1" id="KW-1133">Transmembrane helix</keyword>
<dbReference type="Proteomes" id="UP001628091">
    <property type="component" value="Unassembled WGS sequence"/>
</dbReference>
<organism evidence="2 3">
    <name type="scientific">Phyllobacterium phragmitis</name>
    <dbReference type="NCBI Taxonomy" id="2670329"/>
    <lineage>
        <taxon>Bacteria</taxon>
        <taxon>Pseudomonadati</taxon>
        <taxon>Pseudomonadota</taxon>
        <taxon>Alphaproteobacteria</taxon>
        <taxon>Hyphomicrobiales</taxon>
        <taxon>Phyllobacteriaceae</taxon>
        <taxon>Phyllobacterium</taxon>
    </lineage>
</organism>